<feature type="domain" description="AIG1-type G" evidence="5">
    <location>
        <begin position="18"/>
        <end position="219"/>
    </location>
</feature>
<keyword evidence="4" id="KW-0175">Coiled coil</keyword>
<comment type="similarity">
    <text evidence="1">Belongs to the TRAFAC class TrmE-Era-EngA-EngB-Septin-like GTPase superfamily. AIG1/Toc34/Toc159-like paraseptin GTPase family. IAN subfamily.</text>
</comment>
<evidence type="ECO:0000256" key="3">
    <source>
        <dbReference type="ARBA" id="ARBA00023134"/>
    </source>
</evidence>
<feature type="coiled-coil region" evidence="4">
    <location>
        <begin position="244"/>
        <end position="323"/>
    </location>
</feature>
<dbReference type="InterPro" id="IPR027417">
    <property type="entry name" value="P-loop_NTPase"/>
</dbReference>
<name>A0ABD0JZ22_9CAEN</name>
<dbReference type="EMBL" id="JACVVK020000289">
    <property type="protein sequence ID" value="KAK7480041.1"/>
    <property type="molecule type" value="Genomic_DNA"/>
</dbReference>
<reference evidence="6 7" key="1">
    <citation type="journal article" date="2023" name="Sci. Data">
        <title>Genome assembly of the Korean intertidal mud-creeper Batillaria attramentaria.</title>
        <authorList>
            <person name="Patra A.K."/>
            <person name="Ho P.T."/>
            <person name="Jun S."/>
            <person name="Lee S.J."/>
            <person name="Kim Y."/>
            <person name="Won Y.J."/>
        </authorList>
    </citation>
    <scope>NUCLEOTIDE SEQUENCE [LARGE SCALE GENOMIC DNA]</scope>
    <source>
        <strain evidence="6">Wonlab-2016</strain>
    </source>
</reference>
<evidence type="ECO:0000256" key="4">
    <source>
        <dbReference type="SAM" id="Coils"/>
    </source>
</evidence>
<dbReference type="Proteomes" id="UP001519460">
    <property type="component" value="Unassembled WGS sequence"/>
</dbReference>
<comment type="caution">
    <text evidence="6">The sequence shown here is derived from an EMBL/GenBank/DDBJ whole genome shotgun (WGS) entry which is preliminary data.</text>
</comment>
<dbReference type="InterPro" id="IPR006703">
    <property type="entry name" value="G_AIG1"/>
</dbReference>
<dbReference type="Gene3D" id="3.40.50.300">
    <property type="entry name" value="P-loop containing nucleotide triphosphate hydrolases"/>
    <property type="match status" value="1"/>
</dbReference>
<dbReference type="PANTHER" id="PTHR10903">
    <property type="entry name" value="GTPASE, IMAP FAMILY MEMBER-RELATED"/>
    <property type="match status" value="1"/>
</dbReference>
<organism evidence="6 7">
    <name type="scientific">Batillaria attramentaria</name>
    <dbReference type="NCBI Taxonomy" id="370345"/>
    <lineage>
        <taxon>Eukaryota</taxon>
        <taxon>Metazoa</taxon>
        <taxon>Spiralia</taxon>
        <taxon>Lophotrochozoa</taxon>
        <taxon>Mollusca</taxon>
        <taxon>Gastropoda</taxon>
        <taxon>Caenogastropoda</taxon>
        <taxon>Sorbeoconcha</taxon>
        <taxon>Cerithioidea</taxon>
        <taxon>Batillariidae</taxon>
        <taxon>Batillaria</taxon>
    </lineage>
</organism>
<evidence type="ECO:0000313" key="7">
    <source>
        <dbReference type="Proteomes" id="UP001519460"/>
    </source>
</evidence>
<proteinExistence type="inferred from homology"/>
<keyword evidence="2" id="KW-0547">Nucleotide-binding</keyword>
<sequence>MGFHAANQDSRSSSASSREEFRLLLVGRTGSGKSATGNTILGANFFREEFGISSVTARCALKRREADGKLIEIVDCPGLYDTHISQEDINTIIIQTVACLHPGPDAILYVVRLGRYTAEEYGAYEHLKLMFDDTITKYTIVLFTGGDELERMGWGFEDIMDRRTGRLEHVINECGKRAIIFNNRASDPKPQVERLLNLVRQMKVENGKPYMCPKYQRIGEQLEAEVNKRLAAIDKTPKKIRKLQMETEKKREDFQKRKEEHEKKIQQLRKAEEEKGETEIEKEKSVLEKQLQVTRKEEERLALEEKEEEAEALDWERRRCAQELKDSIAEGGSGISFLHAVLRGGLQSLWNFQRF</sequence>
<gene>
    <name evidence="6" type="ORF">BaRGS_00028678</name>
</gene>
<dbReference type="GO" id="GO:0005525">
    <property type="term" value="F:GTP binding"/>
    <property type="evidence" value="ECO:0007669"/>
    <property type="project" value="UniProtKB-KW"/>
</dbReference>
<dbReference type="InterPro" id="IPR045058">
    <property type="entry name" value="GIMA/IAN/Toc"/>
</dbReference>
<protein>
    <recommendedName>
        <fullName evidence="5">AIG1-type G domain-containing protein</fullName>
    </recommendedName>
</protein>
<dbReference type="PANTHER" id="PTHR10903:SF184">
    <property type="entry name" value="GTP-BINDING PROTEIN A"/>
    <property type="match status" value="1"/>
</dbReference>
<dbReference type="AlphaFoldDB" id="A0ABD0JZ22"/>
<evidence type="ECO:0000259" key="5">
    <source>
        <dbReference type="PROSITE" id="PS51720"/>
    </source>
</evidence>
<accession>A0ABD0JZ22</accession>
<dbReference type="SUPFAM" id="SSF52540">
    <property type="entry name" value="P-loop containing nucleoside triphosphate hydrolases"/>
    <property type="match status" value="1"/>
</dbReference>
<evidence type="ECO:0000256" key="2">
    <source>
        <dbReference type="ARBA" id="ARBA00022741"/>
    </source>
</evidence>
<dbReference type="Pfam" id="PF04548">
    <property type="entry name" value="AIG1"/>
    <property type="match status" value="1"/>
</dbReference>
<evidence type="ECO:0000313" key="6">
    <source>
        <dbReference type="EMBL" id="KAK7480041.1"/>
    </source>
</evidence>
<evidence type="ECO:0000256" key="1">
    <source>
        <dbReference type="ARBA" id="ARBA00008535"/>
    </source>
</evidence>
<dbReference type="PROSITE" id="PS51720">
    <property type="entry name" value="G_AIG1"/>
    <property type="match status" value="1"/>
</dbReference>
<keyword evidence="7" id="KW-1185">Reference proteome</keyword>
<dbReference type="FunFam" id="3.40.50.300:FF:000366">
    <property type="entry name" value="GTPase, IMAP family member 2"/>
    <property type="match status" value="1"/>
</dbReference>
<keyword evidence="3" id="KW-0342">GTP-binding</keyword>